<dbReference type="EMBL" id="JXTB01000168">
    <property type="protein sequence ID" value="PON56738.1"/>
    <property type="molecule type" value="Genomic_DNA"/>
</dbReference>
<gene>
    <name evidence="1" type="ORF">PanWU01x14_179560</name>
</gene>
<protein>
    <submittedName>
        <fullName evidence="1">Uncharacterized protein</fullName>
    </submittedName>
</protein>
<dbReference type="Proteomes" id="UP000237105">
    <property type="component" value="Unassembled WGS sequence"/>
</dbReference>
<keyword evidence="2" id="KW-1185">Reference proteome</keyword>
<name>A0A2P5C6T0_PARAD</name>
<evidence type="ECO:0000313" key="1">
    <source>
        <dbReference type="EMBL" id="PON56738.1"/>
    </source>
</evidence>
<dbReference type="AlphaFoldDB" id="A0A2P5C6T0"/>
<comment type="caution">
    <text evidence="1">The sequence shown here is derived from an EMBL/GenBank/DDBJ whole genome shotgun (WGS) entry which is preliminary data.</text>
</comment>
<dbReference type="OrthoDB" id="1748154at2759"/>
<sequence length="113" mass="12895">MDKRYLISTKWACRMVLKPFFNAVSMEAMVALGQLPEPFSVDGLFETHCAIWDNFYTKPAGEDYEYGDYCDGRDDGDDGVRAESCGFGCDAYKFQVLQPIILIFHFGFLHQIV</sequence>
<accession>A0A2P5C6T0</accession>
<evidence type="ECO:0000313" key="2">
    <source>
        <dbReference type="Proteomes" id="UP000237105"/>
    </source>
</evidence>
<reference evidence="2" key="1">
    <citation type="submission" date="2016-06" db="EMBL/GenBank/DDBJ databases">
        <title>Parallel loss of symbiosis genes in relatives of nitrogen-fixing non-legume Parasponia.</title>
        <authorList>
            <person name="Van Velzen R."/>
            <person name="Holmer R."/>
            <person name="Bu F."/>
            <person name="Rutten L."/>
            <person name="Van Zeijl A."/>
            <person name="Liu W."/>
            <person name="Santuari L."/>
            <person name="Cao Q."/>
            <person name="Sharma T."/>
            <person name="Shen D."/>
            <person name="Roswanjaya Y."/>
            <person name="Wardhani T."/>
            <person name="Kalhor M.S."/>
            <person name="Jansen J."/>
            <person name="Van den Hoogen J."/>
            <person name="Gungor B."/>
            <person name="Hartog M."/>
            <person name="Hontelez J."/>
            <person name="Verver J."/>
            <person name="Yang W.-C."/>
            <person name="Schijlen E."/>
            <person name="Repin R."/>
            <person name="Schilthuizen M."/>
            <person name="Schranz E."/>
            <person name="Heidstra R."/>
            <person name="Miyata K."/>
            <person name="Fedorova E."/>
            <person name="Kohlen W."/>
            <person name="Bisseling T."/>
            <person name="Smit S."/>
            <person name="Geurts R."/>
        </authorList>
    </citation>
    <scope>NUCLEOTIDE SEQUENCE [LARGE SCALE GENOMIC DNA]</scope>
    <source>
        <strain evidence="2">cv. WU1-14</strain>
    </source>
</reference>
<proteinExistence type="predicted"/>
<organism evidence="1 2">
    <name type="scientific">Parasponia andersonii</name>
    <name type="common">Sponia andersonii</name>
    <dbReference type="NCBI Taxonomy" id="3476"/>
    <lineage>
        <taxon>Eukaryota</taxon>
        <taxon>Viridiplantae</taxon>
        <taxon>Streptophyta</taxon>
        <taxon>Embryophyta</taxon>
        <taxon>Tracheophyta</taxon>
        <taxon>Spermatophyta</taxon>
        <taxon>Magnoliopsida</taxon>
        <taxon>eudicotyledons</taxon>
        <taxon>Gunneridae</taxon>
        <taxon>Pentapetalae</taxon>
        <taxon>rosids</taxon>
        <taxon>fabids</taxon>
        <taxon>Rosales</taxon>
        <taxon>Cannabaceae</taxon>
        <taxon>Parasponia</taxon>
    </lineage>
</organism>